<dbReference type="InterPro" id="IPR013783">
    <property type="entry name" value="Ig-like_fold"/>
</dbReference>
<name>A0A2U2HKF0_9BURK</name>
<organism evidence="1 2">
    <name type="scientific">Massilia glaciei</name>
    <dbReference type="NCBI Taxonomy" id="1524097"/>
    <lineage>
        <taxon>Bacteria</taxon>
        <taxon>Pseudomonadati</taxon>
        <taxon>Pseudomonadota</taxon>
        <taxon>Betaproteobacteria</taxon>
        <taxon>Burkholderiales</taxon>
        <taxon>Oxalobacteraceae</taxon>
        <taxon>Telluria group</taxon>
        <taxon>Massilia</taxon>
    </lineage>
</organism>
<dbReference type="RefSeq" id="WP_106757816.1">
    <property type="nucleotide sequence ID" value="NZ_PXWF02000211.1"/>
</dbReference>
<evidence type="ECO:0000313" key="2">
    <source>
        <dbReference type="Proteomes" id="UP000241421"/>
    </source>
</evidence>
<reference evidence="1 2" key="1">
    <citation type="submission" date="2018-04" db="EMBL/GenBank/DDBJ databases">
        <title>Massilia violaceinigra sp. nov., a novel purple-pigmented bacterium isolated from Tianshan glacier, Xinjiang, China.</title>
        <authorList>
            <person name="Wang H."/>
        </authorList>
    </citation>
    <scope>NUCLEOTIDE SEQUENCE [LARGE SCALE GENOMIC DNA]</scope>
    <source>
        <strain evidence="1 2">B448-2</strain>
    </source>
</reference>
<gene>
    <name evidence="1" type="ORF">C7C56_013010</name>
</gene>
<dbReference type="Proteomes" id="UP000241421">
    <property type="component" value="Unassembled WGS sequence"/>
</dbReference>
<sequence length="468" mass="49435">MQLPGPGGGAGVGDAGQVYANLGFRSFLRGFIVSSDFVRSPGGGWLNESGVKTQLAGISVSYSRTQLNEFSSEAFRPAGDPLKTRNKIRFDGTLPGPSRARLPVALEVQRDQSVSGAVQTALSGRVSAHVRQVSASNQMTWQQSGGHVTAGGAFQLSSRSVDLGLAGQLGYSVKPEAKLDTVTLSASKRLGPSYLLNLGLVRAIASRETIATVGLNKSLGRYGLGLSASHSSGGDFSVALQLFIAMSREPRLALWRFAAQPKADSGAASVRVFLDDNSNGIMDLAEEPLANVALTVNGSRAPVRTDAAGVALLDRLPTRQGVNIAVDAQTLEDPSWVPQRKGVRLVPRPGNVAELDFPVTMTSEIDGTVYLAEGAKKRGMGSVIIELLDFKMAVVSSIESSSDGFYIIPAVDQGSYHVRVSPEQIVKFGLLDPGMREVTIGPDGKYINGVDFVLVKKTVPSGPPDEKK</sequence>
<dbReference type="EMBL" id="PXWF02000211">
    <property type="protein sequence ID" value="PWF47998.1"/>
    <property type="molecule type" value="Genomic_DNA"/>
</dbReference>
<comment type="caution">
    <text evidence="1">The sequence shown here is derived from an EMBL/GenBank/DDBJ whole genome shotgun (WGS) entry which is preliminary data.</text>
</comment>
<dbReference type="Gene3D" id="2.60.40.10">
    <property type="entry name" value="Immunoglobulins"/>
    <property type="match status" value="1"/>
</dbReference>
<evidence type="ECO:0000313" key="1">
    <source>
        <dbReference type="EMBL" id="PWF47998.1"/>
    </source>
</evidence>
<protein>
    <recommendedName>
        <fullName evidence="3">Carboxypeptidase regulatory-like domain-containing protein</fullName>
    </recommendedName>
</protein>
<keyword evidence="2" id="KW-1185">Reference proteome</keyword>
<proteinExistence type="predicted"/>
<accession>A0A2U2HKF0</accession>
<evidence type="ECO:0008006" key="3">
    <source>
        <dbReference type="Google" id="ProtNLM"/>
    </source>
</evidence>
<dbReference type="AlphaFoldDB" id="A0A2U2HKF0"/>
<dbReference type="OrthoDB" id="121544at2"/>